<sequence>MKFILFTALSLIAGAVAGPVAAEISQVQLEKSRFPNVSTILPDLLDIIEHESSAVDHILDQYPDPIDGDTAEKVAGLIGIHLHNITDVLHDAQGLLASMKKGTTLVDEHGLPCDVPCIIDKTKGIVENVGDTSSKSLSKVGLHDLGKSISPFFTALSALVLTLNAIVGGALAALAVLVNGIGLAIAAGIAYIGHLVSEKEKQMAGGPGGNITQAIGHFISEVLNHKLANRNL</sequence>
<gene>
    <name evidence="3" type="ORF">DHEL01_v206743</name>
</gene>
<accession>A0A2P5HX95</accession>
<proteinExistence type="predicted"/>
<organism evidence="3 4">
    <name type="scientific">Diaporthe helianthi</name>
    <dbReference type="NCBI Taxonomy" id="158607"/>
    <lineage>
        <taxon>Eukaryota</taxon>
        <taxon>Fungi</taxon>
        <taxon>Dikarya</taxon>
        <taxon>Ascomycota</taxon>
        <taxon>Pezizomycotina</taxon>
        <taxon>Sordariomycetes</taxon>
        <taxon>Sordariomycetidae</taxon>
        <taxon>Diaporthales</taxon>
        <taxon>Diaporthaceae</taxon>
        <taxon>Diaporthe</taxon>
    </lineage>
</organism>
<evidence type="ECO:0000313" key="4">
    <source>
        <dbReference type="Proteomes" id="UP000094444"/>
    </source>
</evidence>
<keyword evidence="4" id="KW-1185">Reference proteome</keyword>
<dbReference type="AlphaFoldDB" id="A0A2P5HX95"/>
<comment type="caution">
    <text evidence="3">The sequence shown here is derived from an EMBL/GenBank/DDBJ whole genome shotgun (WGS) entry which is preliminary data.</text>
</comment>
<feature type="chain" id="PRO_5015154291" evidence="2">
    <location>
        <begin position="18"/>
        <end position="232"/>
    </location>
</feature>
<name>A0A2P5HX95_DIAHE</name>
<keyword evidence="1" id="KW-1133">Transmembrane helix</keyword>
<feature type="transmembrane region" description="Helical" evidence="1">
    <location>
        <begin position="166"/>
        <end position="193"/>
    </location>
</feature>
<keyword evidence="1" id="KW-0472">Membrane</keyword>
<dbReference type="InParanoid" id="A0A2P5HX95"/>
<dbReference type="Proteomes" id="UP000094444">
    <property type="component" value="Unassembled WGS sequence"/>
</dbReference>
<evidence type="ECO:0000256" key="2">
    <source>
        <dbReference type="SAM" id="SignalP"/>
    </source>
</evidence>
<keyword evidence="2" id="KW-0732">Signal</keyword>
<feature type="signal peptide" evidence="2">
    <location>
        <begin position="1"/>
        <end position="17"/>
    </location>
</feature>
<reference evidence="3" key="1">
    <citation type="submission" date="2017-09" db="EMBL/GenBank/DDBJ databases">
        <title>Polyketide synthases of a Diaporthe helianthi virulent isolate.</title>
        <authorList>
            <person name="Baroncelli R."/>
        </authorList>
    </citation>
    <scope>NUCLEOTIDE SEQUENCE [LARGE SCALE GENOMIC DNA]</scope>
    <source>
        <strain evidence="3">7/96</strain>
    </source>
</reference>
<dbReference type="EMBL" id="MAVT02000565">
    <property type="protein sequence ID" value="POS74867.1"/>
    <property type="molecule type" value="Genomic_DNA"/>
</dbReference>
<evidence type="ECO:0000313" key="3">
    <source>
        <dbReference type="EMBL" id="POS74867.1"/>
    </source>
</evidence>
<evidence type="ECO:0000256" key="1">
    <source>
        <dbReference type="SAM" id="Phobius"/>
    </source>
</evidence>
<keyword evidence="1" id="KW-0812">Transmembrane</keyword>
<dbReference type="OrthoDB" id="5230000at2759"/>
<protein>
    <submittedName>
        <fullName evidence="3">Uncharacterized protein</fullName>
    </submittedName>
</protein>